<evidence type="ECO:0000256" key="1">
    <source>
        <dbReference type="ARBA" id="ARBA00004651"/>
    </source>
</evidence>
<proteinExistence type="inferred from homology"/>
<feature type="transmembrane region" description="Helical" evidence="7">
    <location>
        <begin position="145"/>
        <end position="170"/>
    </location>
</feature>
<evidence type="ECO:0000313" key="10">
    <source>
        <dbReference type="Proteomes" id="UP000331127"/>
    </source>
</evidence>
<feature type="domain" description="ABC transmembrane type-1" evidence="8">
    <location>
        <begin position="110"/>
        <end position="336"/>
    </location>
</feature>
<comment type="subcellular location">
    <subcellularLocation>
        <location evidence="1 7">Cell membrane</location>
        <topology evidence="1 7">Multi-pass membrane protein</topology>
    </subcellularLocation>
</comment>
<gene>
    <name evidence="9" type="ORF">Amac_054220</name>
</gene>
<dbReference type="InterPro" id="IPR045621">
    <property type="entry name" value="BPD_transp_1_N"/>
</dbReference>
<comment type="similarity">
    <text evidence="7">Belongs to the binding-protein-dependent transport system permease family.</text>
</comment>
<keyword evidence="3" id="KW-1003">Cell membrane</keyword>
<feature type="transmembrane region" description="Helical" evidence="7">
    <location>
        <begin position="317"/>
        <end position="343"/>
    </location>
</feature>
<dbReference type="Gene3D" id="1.10.3720.10">
    <property type="entry name" value="MetI-like"/>
    <property type="match status" value="1"/>
</dbReference>
<comment type="caution">
    <text evidence="9">The sequence shown here is derived from an EMBL/GenBank/DDBJ whole genome shotgun (WGS) entry which is preliminary data.</text>
</comment>
<name>A0A5M3WR87_9ACTN</name>
<dbReference type="GO" id="GO:0055085">
    <property type="term" value="P:transmembrane transport"/>
    <property type="evidence" value="ECO:0007669"/>
    <property type="project" value="InterPro"/>
</dbReference>
<dbReference type="Pfam" id="PF19300">
    <property type="entry name" value="BPD_transp_1_N"/>
    <property type="match status" value="1"/>
</dbReference>
<keyword evidence="2 7" id="KW-0813">Transport</keyword>
<dbReference type="InterPro" id="IPR035906">
    <property type="entry name" value="MetI-like_sf"/>
</dbReference>
<dbReference type="OrthoDB" id="9778910at2"/>
<dbReference type="AlphaFoldDB" id="A0A5M3WR87"/>
<evidence type="ECO:0000256" key="2">
    <source>
        <dbReference type="ARBA" id="ARBA00022448"/>
    </source>
</evidence>
<keyword evidence="6 7" id="KW-0472">Membrane</keyword>
<evidence type="ECO:0000256" key="7">
    <source>
        <dbReference type="RuleBase" id="RU363032"/>
    </source>
</evidence>
<feature type="transmembrane region" description="Helical" evidence="7">
    <location>
        <begin position="217"/>
        <end position="236"/>
    </location>
</feature>
<dbReference type="RefSeq" id="WP_155357180.1">
    <property type="nucleotide sequence ID" value="NZ_BAAAHL010000038.1"/>
</dbReference>
<keyword evidence="4 7" id="KW-0812">Transmembrane</keyword>
<accession>A0A5M3WR87</accession>
<dbReference type="EMBL" id="BLAE01000033">
    <property type="protein sequence ID" value="GES11825.1"/>
    <property type="molecule type" value="Genomic_DNA"/>
</dbReference>
<keyword evidence="10" id="KW-1185">Reference proteome</keyword>
<dbReference type="Proteomes" id="UP000331127">
    <property type="component" value="Unassembled WGS sequence"/>
</dbReference>
<dbReference type="Pfam" id="PF00528">
    <property type="entry name" value="BPD_transp_1"/>
    <property type="match status" value="1"/>
</dbReference>
<evidence type="ECO:0000313" key="9">
    <source>
        <dbReference type="EMBL" id="GES11825.1"/>
    </source>
</evidence>
<dbReference type="SUPFAM" id="SSF161098">
    <property type="entry name" value="MetI-like"/>
    <property type="match status" value="1"/>
</dbReference>
<keyword evidence="5 7" id="KW-1133">Transmembrane helix</keyword>
<dbReference type="PANTHER" id="PTHR43163:SF6">
    <property type="entry name" value="DIPEPTIDE TRANSPORT SYSTEM PERMEASE PROTEIN DPPB-RELATED"/>
    <property type="match status" value="1"/>
</dbReference>
<evidence type="ECO:0000256" key="6">
    <source>
        <dbReference type="ARBA" id="ARBA00023136"/>
    </source>
</evidence>
<evidence type="ECO:0000259" key="8">
    <source>
        <dbReference type="PROSITE" id="PS50928"/>
    </source>
</evidence>
<feature type="transmembrane region" description="Helical" evidence="7">
    <location>
        <begin position="116"/>
        <end position="138"/>
    </location>
</feature>
<protein>
    <submittedName>
        <fullName evidence="9">Peptide ABC transporter permease</fullName>
    </submittedName>
</protein>
<organism evidence="9 10">
    <name type="scientific">Acrocarpospora macrocephala</name>
    <dbReference type="NCBI Taxonomy" id="150177"/>
    <lineage>
        <taxon>Bacteria</taxon>
        <taxon>Bacillati</taxon>
        <taxon>Actinomycetota</taxon>
        <taxon>Actinomycetes</taxon>
        <taxon>Streptosporangiales</taxon>
        <taxon>Streptosporangiaceae</taxon>
        <taxon>Acrocarpospora</taxon>
    </lineage>
</organism>
<dbReference type="CDD" id="cd06261">
    <property type="entry name" value="TM_PBP2"/>
    <property type="match status" value="1"/>
</dbReference>
<dbReference type="PANTHER" id="PTHR43163">
    <property type="entry name" value="DIPEPTIDE TRANSPORT SYSTEM PERMEASE PROTEIN DPPB-RELATED"/>
    <property type="match status" value="1"/>
</dbReference>
<evidence type="ECO:0000256" key="4">
    <source>
        <dbReference type="ARBA" id="ARBA00022692"/>
    </source>
</evidence>
<dbReference type="InterPro" id="IPR000515">
    <property type="entry name" value="MetI-like"/>
</dbReference>
<evidence type="ECO:0000256" key="3">
    <source>
        <dbReference type="ARBA" id="ARBA00022475"/>
    </source>
</evidence>
<feature type="transmembrane region" description="Helical" evidence="7">
    <location>
        <begin position="20"/>
        <end position="41"/>
    </location>
</feature>
<dbReference type="GO" id="GO:0005886">
    <property type="term" value="C:plasma membrane"/>
    <property type="evidence" value="ECO:0007669"/>
    <property type="project" value="UniProtKB-SubCell"/>
</dbReference>
<feature type="transmembrane region" description="Helical" evidence="7">
    <location>
        <begin position="275"/>
        <end position="297"/>
    </location>
</feature>
<sequence length="351" mass="38297">MTDNRERTMRLRAGSRLLRLLASLMWILLVVWVAVSVTFVLSRIVPADPARLAAGLDAGPEQVAEVRAEMGLDQPLAAQYGRYLGDLITGDLGRSLQTRQPVIDDLLTALPASLELILASYLIYAVIGILAGIAWAYWPRGPHTLLLRFGAVIGVAVPVFWVGLVLQVVFAGKLQWFPVAGNFDFEGTGVPKVTGMGLVDTALTGQLPLIGEALRTLALPVVTLVVTHLAVTMTLMRSSLEEQLKRPYVRTARARGVKERRIVFVDALRNSLNPVVTMLGLQLGWSLGGVVIVEVIFSWPGFGLYAYQAFSAFDYNAIMAITLLSTVVFVTVNALVGMIYPMLDPRLKEAR</sequence>
<evidence type="ECO:0000256" key="5">
    <source>
        <dbReference type="ARBA" id="ARBA00022989"/>
    </source>
</evidence>
<reference evidence="9 10" key="1">
    <citation type="submission" date="2019-10" db="EMBL/GenBank/DDBJ databases">
        <title>Whole genome shotgun sequence of Acrocarpospora macrocephala NBRC 16266.</title>
        <authorList>
            <person name="Ichikawa N."/>
            <person name="Kimura A."/>
            <person name="Kitahashi Y."/>
            <person name="Komaki H."/>
            <person name="Oguchi A."/>
        </authorList>
    </citation>
    <scope>NUCLEOTIDE SEQUENCE [LARGE SCALE GENOMIC DNA]</scope>
    <source>
        <strain evidence="9 10">NBRC 16266</strain>
    </source>
</reference>
<dbReference type="PROSITE" id="PS50928">
    <property type="entry name" value="ABC_TM1"/>
    <property type="match status" value="1"/>
</dbReference>